<dbReference type="PANTHER" id="PTHR43353">
    <property type="entry name" value="SUCCINATE-SEMIALDEHYDE DEHYDROGENASE, MITOCHONDRIAL"/>
    <property type="match status" value="1"/>
</dbReference>
<feature type="domain" description="Aldehyde dehydrogenase" evidence="5">
    <location>
        <begin position="24"/>
        <end position="483"/>
    </location>
</feature>
<dbReference type="SUPFAM" id="SSF53720">
    <property type="entry name" value="ALDH-like"/>
    <property type="match status" value="1"/>
</dbReference>
<dbReference type="CDD" id="cd07103">
    <property type="entry name" value="ALDH_F5_SSADH_GabD"/>
    <property type="match status" value="1"/>
</dbReference>
<dbReference type="InterPro" id="IPR029510">
    <property type="entry name" value="Ald_DH_CS_GLU"/>
</dbReference>
<dbReference type="FunFam" id="3.40.309.10:FF:000004">
    <property type="entry name" value="Succinate-semialdehyde dehydrogenase I"/>
    <property type="match status" value="1"/>
</dbReference>
<dbReference type="InterPro" id="IPR050740">
    <property type="entry name" value="Aldehyde_DH_Superfamily"/>
</dbReference>
<dbReference type="RefSeq" id="WP_136643657.1">
    <property type="nucleotide sequence ID" value="NZ_QYRT01000060.1"/>
</dbReference>
<dbReference type="Pfam" id="PF00171">
    <property type="entry name" value="Aldedh"/>
    <property type="match status" value="1"/>
</dbReference>
<proteinExistence type="inferred from homology"/>
<dbReference type="EMBL" id="QYRT01000060">
    <property type="protein sequence ID" value="TIH29567.1"/>
    <property type="molecule type" value="Genomic_DNA"/>
</dbReference>
<keyword evidence="2 4" id="KW-0560">Oxidoreductase</keyword>
<protein>
    <submittedName>
        <fullName evidence="6">NAD-dependent succinate-semialdehyde dehydrogenase</fullName>
    </submittedName>
</protein>
<evidence type="ECO:0000313" key="6">
    <source>
        <dbReference type="EMBL" id="TIH29567.1"/>
    </source>
</evidence>
<evidence type="ECO:0000259" key="5">
    <source>
        <dbReference type="Pfam" id="PF00171"/>
    </source>
</evidence>
<dbReference type="FunFam" id="3.40.605.10:FF:000026">
    <property type="entry name" value="Aldehyde dehydrogenase, putative"/>
    <property type="match status" value="1"/>
</dbReference>
<dbReference type="PROSITE" id="PS00687">
    <property type="entry name" value="ALDEHYDE_DEHYDR_GLU"/>
    <property type="match status" value="1"/>
</dbReference>
<evidence type="ECO:0000256" key="3">
    <source>
        <dbReference type="PROSITE-ProRule" id="PRU10007"/>
    </source>
</evidence>
<dbReference type="PANTHER" id="PTHR43353:SF5">
    <property type="entry name" value="SUCCINATE-SEMIALDEHYDE DEHYDROGENASE, MITOCHONDRIAL"/>
    <property type="match status" value="1"/>
</dbReference>
<dbReference type="AlphaFoldDB" id="A0A4T2BEF1"/>
<comment type="similarity">
    <text evidence="1 4">Belongs to the aldehyde dehydrogenase family.</text>
</comment>
<gene>
    <name evidence="6" type="ORF">D4765_17820</name>
</gene>
<comment type="caution">
    <text evidence="6">The sequence shown here is derived from an EMBL/GenBank/DDBJ whole genome shotgun (WGS) entry which is preliminary data.</text>
</comment>
<accession>A0A4T2BEF1</accession>
<dbReference type="InterPro" id="IPR016163">
    <property type="entry name" value="Ald_DH_C"/>
</dbReference>
<feature type="active site" evidence="3">
    <location>
        <position position="261"/>
    </location>
</feature>
<evidence type="ECO:0000313" key="7">
    <source>
        <dbReference type="Proteomes" id="UP000306192"/>
    </source>
</evidence>
<dbReference type="Gene3D" id="3.40.309.10">
    <property type="entry name" value="Aldehyde Dehydrogenase, Chain A, domain 2"/>
    <property type="match status" value="1"/>
</dbReference>
<dbReference type="Gene3D" id="3.40.605.10">
    <property type="entry name" value="Aldehyde Dehydrogenase, Chain A, domain 1"/>
    <property type="match status" value="1"/>
</dbReference>
<dbReference type="InterPro" id="IPR016162">
    <property type="entry name" value="Ald_DH_N"/>
</dbReference>
<dbReference type="Proteomes" id="UP000306192">
    <property type="component" value="Unassembled WGS sequence"/>
</dbReference>
<keyword evidence="7" id="KW-1185">Reference proteome</keyword>
<dbReference type="InterPro" id="IPR016161">
    <property type="entry name" value="Ald_DH/histidinol_DH"/>
</dbReference>
<dbReference type="FunFam" id="3.40.605.10:FF:000007">
    <property type="entry name" value="NAD/NADP-dependent betaine aldehyde dehydrogenase"/>
    <property type="match status" value="1"/>
</dbReference>
<dbReference type="GO" id="GO:0009450">
    <property type="term" value="P:gamma-aminobutyric acid catabolic process"/>
    <property type="evidence" value="ECO:0007669"/>
    <property type="project" value="TreeGrafter"/>
</dbReference>
<dbReference type="GO" id="GO:0004777">
    <property type="term" value="F:succinate-semialdehyde dehydrogenase (NAD+) activity"/>
    <property type="evidence" value="ECO:0007669"/>
    <property type="project" value="TreeGrafter"/>
</dbReference>
<name>A0A4T2BEF1_9MICO</name>
<dbReference type="InterPro" id="IPR015590">
    <property type="entry name" value="Aldehyde_DH_dom"/>
</dbReference>
<evidence type="ECO:0000256" key="4">
    <source>
        <dbReference type="RuleBase" id="RU003345"/>
    </source>
</evidence>
<evidence type="ECO:0000256" key="2">
    <source>
        <dbReference type="ARBA" id="ARBA00023002"/>
    </source>
</evidence>
<organism evidence="6 7">
    <name type="scientific">Subtercola vilae</name>
    <dbReference type="NCBI Taxonomy" id="2056433"/>
    <lineage>
        <taxon>Bacteria</taxon>
        <taxon>Bacillati</taxon>
        <taxon>Actinomycetota</taxon>
        <taxon>Actinomycetes</taxon>
        <taxon>Micrococcales</taxon>
        <taxon>Microbacteriaceae</taxon>
        <taxon>Subtercola</taxon>
    </lineage>
</organism>
<evidence type="ECO:0000256" key="1">
    <source>
        <dbReference type="ARBA" id="ARBA00009986"/>
    </source>
</evidence>
<reference evidence="6 7" key="1">
    <citation type="journal article" date="2019" name="Microorganisms">
        <title>Systematic Affiliation and Genome Analysis of Subtercola vilae DB165(T) with Particular Emphasis on Cold Adaptation of an Isolate from a High-Altitude Cold Volcano Lake.</title>
        <authorList>
            <person name="Villalobos A.S."/>
            <person name="Wiese J."/>
            <person name="Imhoff J.F."/>
            <person name="Dorador C."/>
            <person name="Keller A."/>
            <person name="Hentschel U."/>
        </authorList>
    </citation>
    <scope>NUCLEOTIDE SEQUENCE [LARGE SCALE GENOMIC DNA]</scope>
    <source>
        <strain evidence="6 7">DB165</strain>
    </source>
</reference>
<sequence length="492" mass="52461">MITEHDERTVLNAVPDRLLIGGEWVEASGGRTVEVMDPATGEVIRTIADASVADGVRALNHAVAAQQSWGSTPPRVRAEILRGAFDLLQERKHDLALLMTLEMGKPLAEAYGEVAYGGEFLRWFSEEAVRIDGRYGSTPEGTGRMIVTHRPVGPAYLITPWNFPLAMATRKIAPALAAGCTMVVKPATLTPLTTLALADILVTVGVPAGVLNVITTTDTIELSDALISDPRLRKVSFTGSTPVGVTLLKQAADNVLRTSMELGGNAPFIVFDDADLELAVDAAMTAKFRNIGQACTAANRFIVQQGIADRFADAITERVSALNVGRGTEPGVDIGPLIDDRVVRNSSRLVDDAVSHGAVLRAGGDPIDGPGTFFQPTVVDRVGDGMLLATEEIFAPIVGIRRFVDEDDAVRIANDTPYGLVGYVFTSDSNRAHRMIDLIDTGMMGLNVGVVSNAAAPFGGVKQSGMGREGGHEGIHEYLETKYTLMPAPYSR</sequence>
<dbReference type="OrthoDB" id="6882680at2"/>